<feature type="compositionally biased region" description="Polar residues" evidence="1">
    <location>
        <begin position="766"/>
        <end position="775"/>
    </location>
</feature>
<feature type="compositionally biased region" description="Polar residues" evidence="1">
    <location>
        <begin position="787"/>
        <end position="810"/>
    </location>
</feature>
<dbReference type="Proteomes" id="UP001273166">
    <property type="component" value="Unassembled WGS sequence"/>
</dbReference>
<organism evidence="3 4">
    <name type="scientific">Chaetomium strumarium</name>
    <dbReference type="NCBI Taxonomy" id="1170767"/>
    <lineage>
        <taxon>Eukaryota</taxon>
        <taxon>Fungi</taxon>
        <taxon>Dikarya</taxon>
        <taxon>Ascomycota</taxon>
        <taxon>Pezizomycotina</taxon>
        <taxon>Sordariomycetes</taxon>
        <taxon>Sordariomycetidae</taxon>
        <taxon>Sordariales</taxon>
        <taxon>Chaetomiaceae</taxon>
        <taxon>Chaetomium</taxon>
    </lineage>
</organism>
<reference evidence="3" key="1">
    <citation type="journal article" date="2023" name="Mol. Phylogenet. Evol.">
        <title>Genome-scale phylogeny and comparative genomics of the fungal order Sordariales.</title>
        <authorList>
            <person name="Hensen N."/>
            <person name="Bonometti L."/>
            <person name="Westerberg I."/>
            <person name="Brannstrom I.O."/>
            <person name="Guillou S."/>
            <person name="Cros-Aarteil S."/>
            <person name="Calhoun S."/>
            <person name="Haridas S."/>
            <person name="Kuo A."/>
            <person name="Mondo S."/>
            <person name="Pangilinan J."/>
            <person name="Riley R."/>
            <person name="LaButti K."/>
            <person name="Andreopoulos B."/>
            <person name="Lipzen A."/>
            <person name="Chen C."/>
            <person name="Yan M."/>
            <person name="Daum C."/>
            <person name="Ng V."/>
            <person name="Clum A."/>
            <person name="Steindorff A."/>
            <person name="Ohm R.A."/>
            <person name="Martin F."/>
            <person name="Silar P."/>
            <person name="Natvig D.O."/>
            <person name="Lalanne C."/>
            <person name="Gautier V."/>
            <person name="Ament-Velasquez S.L."/>
            <person name="Kruys A."/>
            <person name="Hutchinson M.I."/>
            <person name="Powell A.J."/>
            <person name="Barry K."/>
            <person name="Miller A.N."/>
            <person name="Grigoriev I.V."/>
            <person name="Debuchy R."/>
            <person name="Gladieux P."/>
            <person name="Hiltunen Thoren M."/>
            <person name="Johannesson H."/>
        </authorList>
    </citation>
    <scope>NUCLEOTIDE SEQUENCE</scope>
    <source>
        <strain evidence="3">CBS 333.67</strain>
    </source>
</reference>
<dbReference type="RefSeq" id="XP_062725874.1">
    <property type="nucleotide sequence ID" value="XM_062866036.1"/>
</dbReference>
<dbReference type="SUPFAM" id="SSF48065">
    <property type="entry name" value="DBL homology domain (DH-domain)"/>
    <property type="match status" value="1"/>
</dbReference>
<evidence type="ECO:0000313" key="4">
    <source>
        <dbReference type="Proteomes" id="UP001273166"/>
    </source>
</evidence>
<feature type="domain" description="DH" evidence="2">
    <location>
        <begin position="158"/>
        <end position="405"/>
    </location>
</feature>
<dbReference type="Gene3D" id="1.20.900.10">
    <property type="entry name" value="Dbl homology (DH) domain"/>
    <property type="match status" value="1"/>
</dbReference>
<gene>
    <name evidence="3" type="ORF">B0T15DRAFT_481585</name>
</gene>
<evidence type="ECO:0000259" key="2">
    <source>
        <dbReference type="PROSITE" id="PS50010"/>
    </source>
</evidence>
<proteinExistence type="predicted"/>
<reference evidence="3" key="2">
    <citation type="submission" date="2023-06" db="EMBL/GenBank/DDBJ databases">
        <authorList>
            <consortium name="Lawrence Berkeley National Laboratory"/>
            <person name="Mondo S.J."/>
            <person name="Hensen N."/>
            <person name="Bonometti L."/>
            <person name="Westerberg I."/>
            <person name="Brannstrom I.O."/>
            <person name="Guillou S."/>
            <person name="Cros-Aarteil S."/>
            <person name="Calhoun S."/>
            <person name="Haridas S."/>
            <person name="Kuo A."/>
            <person name="Pangilinan J."/>
            <person name="Riley R."/>
            <person name="Labutti K."/>
            <person name="Andreopoulos B."/>
            <person name="Lipzen A."/>
            <person name="Chen C."/>
            <person name="Yanf M."/>
            <person name="Daum C."/>
            <person name="Ng V."/>
            <person name="Clum A."/>
            <person name="Steindorff A."/>
            <person name="Ohm R."/>
            <person name="Martin F."/>
            <person name="Silar P."/>
            <person name="Natvig D."/>
            <person name="Lalanne C."/>
            <person name="Gautier V."/>
            <person name="Ament-Velasquez S.L."/>
            <person name="Kruys A."/>
            <person name="Hutchinson M.I."/>
            <person name="Powell A.J."/>
            <person name="Barry K."/>
            <person name="Miller A.N."/>
            <person name="Grigoriev I.V."/>
            <person name="Debuchy R."/>
            <person name="Gladieux P."/>
            <person name="Thoren M.H."/>
            <person name="Johannesson H."/>
        </authorList>
    </citation>
    <scope>NUCLEOTIDE SEQUENCE</scope>
    <source>
        <strain evidence="3">CBS 333.67</strain>
    </source>
</reference>
<dbReference type="Pfam" id="PF00621">
    <property type="entry name" value="RhoGEF"/>
    <property type="match status" value="1"/>
</dbReference>
<evidence type="ECO:0000313" key="3">
    <source>
        <dbReference type="EMBL" id="KAK3310094.1"/>
    </source>
</evidence>
<name>A0AAJ0H217_9PEZI</name>
<protein>
    <recommendedName>
        <fullName evidence="2">DH domain-containing protein</fullName>
    </recommendedName>
</protein>
<dbReference type="EMBL" id="JAUDZG010000001">
    <property type="protein sequence ID" value="KAK3310094.1"/>
    <property type="molecule type" value="Genomic_DNA"/>
</dbReference>
<keyword evidence="4" id="KW-1185">Reference proteome</keyword>
<sequence>MHLEAERELERTDGFDARDNHCHCQPGAGPAKPFQKWIKTLHKRALRRKGIAGYDSNISQWLLETGDGHAVSRVSSHGRYSSSDSSFGFVTAAKSISVSMAGVSVLTRSGKPGGRSARGQRTDCSSMASVSVRRGSEDSSYPERQARVDPAVVERSLQRRRILEELVRTEEGYIGDLRFLINVYVTILASLPASPAGLRSSVNWNLTDIVELHEEILGELHRALARSEYSSPSLSIQQTRTDSSTYTHRRWRSLDTVREDRNQIPRSWDIPDVGAEPETAADAARVFLKRMNRFFIYEEYGAKYELLTKDVLAAHRAIPGWPSYQKGLEILASSLGSADSQDGQARKSLTIADLLMKPIQRVCKYPLLLSELLKHTPVIDCPYSHMEIEDTLSRLREVTAEINRATNDSRTKSVLEKTWILQDRLVFPSDQLGAVSKNRIRAFGPIRLCGALHVCWQTKEGVKGQYMIALLYREWICLATTGKNDQIYTIQAYIALADIKVEEVDNGRGLQCHTAPHSWKIVFLYDRQLYEMILTACSSREELEWRTRLSNTQEAANSSGQGQAQLENLTFLFLNITALGTVFRKPGTAARAVSIHRATTIGPRSPLCQVILKNTSAEKASAPSGPASRINRSQSLLTTNSRIPVLAPSRAERARVEALLSDVWTRDVLPFPGMTVRSKGEHLVRASASSMMRRLSGGFTSNLAGSFGRRSASFASVQQKEDTTQLEGYRVLPAASAIVDETEQCASPASDMEPQQTSNKDDQSKTESQGASAPASTPDEIGKDATTCASAVSTLRQSSENSRSPTTCRHSNQEEPGCQTDFRASGKWKSSPLSHKLPGRSTKAGVRQRDVVVQGIRSWFR</sequence>
<feature type="region of interest" description="Disordered" evidence="1">
    <location>
        <begin position="744"/>
        <end position="846"/>
    </location>
</feature>
<dbReference type="GO" id="GO:0005085">
    <property type="term" value="F:guanyl-nucleotide exchange factor activity"/>
    <property type="evidence" value="ECO:0007669"/>
    <property type="project" value="InterPro"/>
</dbReference>
<dbReference type="SMART" id="SM00325">
    <property type="entry name" value="RhoGEF"/>
    <property type="match status" value="1"/>
</dbReference>
<dbReference type="PANTHER" id="PTHR45818">
    <property type="entry name" value="PROTEIN VAV"/>
    <property type="match status" value="1"/>
</dbReference>
<accession>A0AAJ0H217</accession>
<dbReference type="InterPro" id="IPR000219">
    <property type="entry name" value="DH_dom"/>
</dbReference>
<dbReference type="InterPro" id="IPR035899">
    <property type="entry name" value="DBL_dom_sf"/>
</dbReference>
<dbReference type="PANTHER" id="PTHR45818:SF3">
    <property type="entry name" value="PROTEIN VAV"/>
    <property type="match status" value="1"/>
</dbReference>
<dbReference type="GeneID" id="87884865"/>
<dbReference type="GO" id="GO:0005737">
    <property type="term" value="C:cytoplasm"/>
    <property type="evidence" value="ECO:0007669"/>
    <property type="project" value="TreeGrafter"/>
</dbReference>
<dbReference type="PROSITE" id="PS50010">
    <property type="entry name" value="DH_2"/>
    <property type="match status" value="1"/>
</dbReference>
<dbReference type="AlphaFoldDB" id="A0AAJ0H217"/>
<comment type="caution">
    <text evidence="3">The sequence shown here is derived from an EMBL/GenBank/DDBJ whole genome shotgun (WGS) entry which is preliminary data.</text>
</comment>
<evidence type="ECO:0000256" key="1">
    <source>
        <dbReference type="SAM" id="MobiDB-lite"/>
    </source>
</evidence>
<feature type="region of interest" description="Disordered" evidence="1">
    <location>
        <begin position="108"/>
        <end position="147"/>
    </location>
</feature>